<dbReference type="PANTHER" id="PTHR30307">
    <property type="entry name" value="S-ADENOSYLMETHIONINE:TRNA RIBOSYLTRANSFERASE-ISOMERASE"/>
    <property type="match status" value="1"/>
</dbReference>
<accession>H9UJB6</accession>
<evidence type="ECO:0000256" key="6">
    <source>
        <dbReference type="ARBA" id="ARBA00022691"/>
    </source>
</evidence>
<comment type="catalytic activity">
    <reaction evidence="8 13">
        <text>7-aminomethyl-7-carbaguanosine(34) in tRNA + S-adenosyl-L-methionine = epoxyqueuosine(34) in tRNA + adenine + L-methionine + 2 H(+)</text>
        <dbReference type="Rhea" id="RHEA:32155"/>
        <dbReference type="Rhea" id="RHEA-COMP:10342"/>
        <dbReference type="Rhea" id="RHEA-COMP:18582"/>
        <dbReference type="ChEBI" id="CHEBI:15378"/>
        <dbReference type="ChEBI" id="CHEBI:16708"/>
        <dbReference type="ChEBI" id="CHEBI:57844"/>
        <dbReference type="ChEBI" id="CHEBI:59789"/>
        <dbReference type="ChEBI" id="CHEBI:82833"/>
        <dbReference type="ChEBI" id="CHEBI:194443"/>
        <dbReference type="EC" id="2.4.99.17"/>
    </reaction>
</comment>
<dbReference type="Gene3D" id="3.40.1780.10">
    <property type="entry name" value="QueA-like"/>
    <property type="match status" value="1"/>
</dbReference>
<keyword evidence="15" id="KW-1185">Reference proteome</keyword>
<evidence type="ECO:0000256" key="12">
    <source>
        <dbReference type="ARBA" id="ARBA00076160"/>
    </source>
</evidence>
<comment type="similarity">
    <text evidence="9 13">Belongs to the QueA family.</text>
</comment>
<dbReference type="NCBIfam" id="NF001140">
    <property type="entry name" value="PRK00147.1"/>
    <property type="match status" value="1"/>
</dbReference>
<dbReference type="SUPFAM" id="SSF111337">
    <property type="entry name" value="QueA-like"/>
    <property type="match status" value="1"/>
</dbReference>
<dbReference type="PANTHER" id="PTHR30307:SF0">
    <property type="entry name" value="S-ADENOSYLMETHIONINE:TRNA RIBOSYLTRANSFERASE-ISOMERASE"/>
    <property type="match status" value="1"/>
</dbReference>
<dbReference type="KEGG" id="sfc:Spiaf_1550"/>
<dbReference type="InterPro" id="IPR036100">
    <property type="entry name" value="QueA_sf"/>
</dbReference>
<comment type="subcellular location">
    <subcellularLocation>
        <location evidence="1 13">Cytoplasm</location>
    </subcellularLocation>
</comment>
<dbReference type="GO" id="GO:0005737">
    <property type="term" value="C:cytoplasm"/>
    <property type="evidence" value="ECO:0007669"/>
    <property type="project" value="UniProtKB-SubCell"/>
</dbReference>
<dbReference type="Pfam" id="PF02547">
    <property type="entry name" value="Queuosine_synth"/>
    <property type="match status" value="1"/>
</dbReference>
<dbReference type="Gene3D" id="2.40.10.240">
    <property type="entry name" value="QueA-like"/>
    <property type="match status" value="1"/>
</dbReference>
<sequence length="370" mass="41489">MLTKDFSFELPEELIAQLPTEERGASRMMVLDAPESGAETAASTASGANRYHRMVADIVDLLPANTVMVVNNSRVRRARLEATTRNGGTVEVLLLRHIHETGKGGCDGAWEVMLSKAKRRRPGEILGLPGDRQLEIRERQDSDSWLVTIQPGIDDDYLQQYGRVPLPPYIRRMHQDIDLDRYQTVYAETTGSVAAPTAGLHFTPEILSRIREKGIQLCSITLHVGLGTFLPVRAERITDHAMHREEYTISKETARAVEQARAAGRPVLAVGTTSVRALESSWQDDNTLATGAQSTDIFIYPGYRFRAVDMLFTNFHTPESTLLMLVSAFAGKERILAAYQEAVQLRYRFFSYGDAMLINRWSRPLLQNQP</sequence>
<name>H9UJB6_SPIAZ</name>
<keyword evidence="5 13" id="KW-0808">Transferase</keyword>
<gene>
    <name evidence="13" type="primary">queA</name>
    <name evidence="14" type="ordered locus">Spiaf_1550</name>
</gene>
<evidence type="ECO:0000256" key="4">
    <source>
        <dbReference type="ARBA" id="ARBA00022490"/>
    </source>
</evidence>
<evidence type="ECO:0000256" key="8">
    <source>
        <dbReference type="ARBA" id="ARBA00052751"/>
    </source>
</evidence>
<dbReference type="HAMAP" id="MF_00113">
    <property type="entry name" value="QueA"/>
    <property type="match status" value="1"/>
</dbReference>
<dbReference type="NCBIfam" id="TIGR00113">
    <property type="entry name" value="queA"/>
    <property type="match status" value="1"/>
</dbReference>
<comment type="subunit">
    <text evidence="3 13">Monomer.</text>
</comment>
<evidence type="ECO:0000256" key="1">
    <source>
        <dbReference type="ARBA" id="ARBA00004496"/>
    </source>
</evidence>
<dbReference type="HOGENOM" id="CLU_039110_1_0_12"/>
<evidence type="ECO:0000256" key="9">
    <source>
        <dbReference type="ARBA" id="ARBA00061210"/>
    </source>
</evidence>
<comment type="pathway">
    <text evidence="2 13">tRNA modification; tRNA-queuosine biosynthesis.</text>
</comment>
<dbReference type="UniPathway" id="UPA00392"/>
<evidence type="ECO:0000256" key="10">
    <source>
        <dbReference type="ARBA" id="ARBA00066503"/>
    </source>
</evidence>
<dbReference type="eggNOG" id="COG0809">
    <property type="taxonomic scope" value="Bacteria"/>
</dbReference>
<dbReference type="STRING" id="889378.Spiaf_1550"/>
<dbReference type="GO" id="GO:0051075">
    <property type="term" value="F:S-adenosylmethionine:tRNA ribosyltransferase-isomerase activity"/>
    <property type="evidence" value="ECO:0007669"/>
    <property type="project" value="UniProtKB-EC"/>
</dbReference>
<evidence type="ECO:0000256" key="5">
    <source>
        <dbReference type="ARBA" id="ARBA00022679"/>
    </source>
</evidence>
<dbReference type="AlphaFoldDB" id="H9UJB6"/>
<keyword evidence="6 13" id="KW-0949">S-adenosyl-L-methionine</keyword>
<dbReference type="GO" id="GO:0008616">
    <property type="term" value="P:tRNA queuosine(34) biosynthetic process"/>
    <property type="evidence" value="ECO:0007669"/>
    <property type="project" value="UniProtKB-UniRule"/>
</dbReference>
<evidence type="ECO:0000256" key="11">
    <source>
        <dbReference type="ARBA" id="ARBA00069325"/>
    </source>
</evidence>
<dbReference type="InterPro" id="IPR042118">
    <property type="entry name" value="QueA_dom1"/>
</dbReference>
<dbReference type="Proteomes" id="UP000007383">
    <property type="component" value="Chromosome"/>
</dbReference>
<protein>
    <recommendedName>
        <fullName evidence="11 13">S-adenosylmethionine:tRNA ribosyltransferase-isomerase</fullName>
        <ecNumber evidence="10 13">2.4.99.17</ecNumber>
    </recommendedName>
    <alternativeName>
        <fullName evidence="12 13">Queuosine biosynthesis protein QueA</fullName>
    </alternativeName>
</protein>
<dbReference type="EMBL" id="CP003282">
    <property type="protein sequence ID" value="AFG37609.1"/>
    <property type="molecule type" value="Genomic_DNA"/>
</dbReference>
<dbReference type="EC" id="2.4.99.17" evidence="10 13"/>
<evidence type="ECO:0000256" key="13">
    <source>
        <dbReference type="HAMAP-Rule" id="MF_00113"/>
    </source>
</evidence>
<evidence type="ECO:0000256" key="2">
    <source>
        <dbReference type="ARBA" id="ARBA00004691"/>
    </source>
</evidence>
<dbReference type="FunFam" id="3.40.1780.10:FF:000001">
    <property type="entry name" value="S-adenosylmethionine:tRNA ribosyltransferase-isomerase"/>
    <property type="match status" value="1"/>
</dbReference>
<keyword evidence="14" id="KW-0413">Isomerase</keyword>
<keyword evidence="7 13" id="KW-0671">Queuosine biosynthesis</keyword>
<dbReference type="InterPro" id="IPR042119">
    <property type="entry name" value="QueA_dom2"/>
</dbReference>
<dbReference type="PATRIC" id="fig|889378.3.peg.1542"/>
<organism evidence="14 15">
    <name type="scientific">Spirochaeta africana (strain ATCC 700263 / DSM 8902 / Z-7692)</name>
    <dbReference type="NCBI Taxonomy" id="889378"/>
    <lineage>
        <taxon>Bacteria</taxon>
        <taxon>Pseudomonadati</taxon>
        <taxon>Spirochaetota</taxon>
        <taxon>Spirochaetia</taxon>
        <taxon>Spirochaetales</taxon>
        <taxon>Spirochaetaceae</taxon>
        <taxon>Spirochaeta</taxon>
    </lineage>
</organism>
<evidence type="ECO:0000256" key="3">
    <source>
        <dbReference type="ARBA" id="ARBA00011245"/>
    </source>
</evidence>
<dbReference type="RefSeq" id="WP_014455592.1">
    <property type="nucleotide sequence ID" value="NC_017098.1"/>
</dbReference>
<dbReference type="OrthoDB" id="9805933at2"/>
<comment type="function">
    <text evidence="13">Transfers and isomerizes the ribose moiety from AdoMet to the 7-aminomethyl group of 7-deazaguanine (preQ1-tRNA) to give epoxyqueuosine (oQ-tRNA).</text>
</comment>
<evidence type="ECO:0000313" key="15">
    <source>
        <dbReference type="Proteomes" id="UP000007383"/>
    </source>
</evidence>
<keyword evidence="4 13" id="KW-0963">Cytoplasm</keyword>
<evidence type="ECO:0000313" key="14">
    <source>
        <dbReference type="EMBL" id="AFG37609.1"/>
    </source>
</evidence>
<dbReference type="InterPro" id="IPR003699">
    <property type="entry name" value="QueA"/>
</dbReference>
<evidence type="ECO:0000256" key="7">
    <source>
        <dbReference type="ARBA" id="ARBA00022785"/>
    </source>
</evidence>
<proteinExistence type="inferred from homology"/>
<reference evidence="15" key="1">
    <citation type="journal article" date="2013" name="Stand. Genomic Sci.">
        <title>Complete genome sequence of the halophilic bacterium Spirochaeta africana type strain (Z-7692(T)) from the alkaline Lake Magadi in the East African Rift.</title>
        <authorList>
            <person name="Liolos K."/>
            <person name="Abt B."/>
            <person name="Scheuner C."/>
            <person name="Teshima H."/>
            <person name="Held B."/>
            <person name="Lapidus A."/>
            <person name="Nolan M."/>
            <person name="Lucas S."/>
            <person name="Deshpande S."/>
            <person name="Cheng J.F."/>
            <person name="Tapia R."/>
            <person name="Goodwin L.A."/>
            <person name="Pitluck S."/>
            <person name="Pagani I."/>
            <person name="Ivanova N."/>
            <person name="Mavromatis K."/>
            <person name="Mikhailova N."/>
            <person name="Huntemann M."/>
            <person name="Pati A."/>
            <person name="Chen A."/>
            <person name="Palaniappan K."/>
            <person name="Land M."/>
            <person name="Rohde M."/>
            <person name="Tindall B.J."/>
            <person name="Detter J.C."/>
            <person name="Goker M."/>
            <person name="Bristow J."/>
            <person name="Eisen J.A."/>
            <person name="Markowitz V."/>
            <person name="Hugenholtz P."/>
            <person name="Woyke T."/>
            <person name="Klenk H.P."/>
            <person name="Kyrpides N.C."/>
        </authorList>
    </citation>
    <scope>NUCLEOTIDE SEQUENCE</scope>
    <source>
        <strain evidence="15">ATCC 700263 / DSM 8902 / Z-7692</strain>
    </source>
</reference>